<dbReference type="PANTHER" id="PTHR21015:SF22">
    <property type="entry name" value="GLYCOSYLTRANSFERASE"/>
    <property type="match status" value="1"/>
</dbReference>
<dbReference type="InterPro" id="IPR007235">
    <property type="entry name" value="Glyco_trans_28_C"/>
</dbReference>
<evidence type="ECO:0000313" key="2">
    <source>
        <dbReference type="EMBL" id="MEA1081445.1"/>
    </source>
</evidence>
<dbReference type="InterPro" id="IPR020023">
    <property type="entry name" value="PseG"/>
</dbReference>
<dbReference type="Pfam" id="PF04101">
    <property type="entry name" value="Glyco_tran_28_C"/>
    <property type="match status" value="1"/>
</dbReference>
<keyword evidence="2" id="KW-0378">Hydrolase</keyword>
<dbReference type="Gene3D" id="3.40.50.11190">
    <property type="match status" value="1"/>
</dbReference>
<proteinExistence type="predicted"/>
<organism evidence="2 3">
    <name type="scientific">Marinobacter qingdaonensis</name>
    <dbReference type="NCBI Taxonomy" id="3108486"/>
    <lineage>
        <taxon>Bacteria</taxon>
        <taxon>Pseudomonadati</taxon>
        <taxon>Pseudomonadota</taxon>
        <taxon>Gammaproteobacteria</taxon>
        <taxon>Pseudomonadales</taxon>
        <taxon>Marinobacteraceae</taxon>
        <taxon>Marinobacter</taxon>
    </lineage>
</organism>
<dbReference type="Gene3D" id="3.40.50.2000">
    <property type="entry name" value="Glycogen Phosphorylase B"/>
    <property type="match status" value="1"/>
</dbReference>
<dbReference type="PANTHER" id="PTHR21015">
    <property type="entry name" value="UDP-N-ACETYLGLUCOSAMINE--N-ACETYLMURAMYL-(PENTAPEPTIDE) PYROPHOSPHORYL-UNDECAPRENOL N-ACETYLGLUCOSAMINE TRANSFERASE 1"/>
    <property type="match status" value="1"/>
</dbReference>
<dbReference type="EC" id="3.6.1.57" evidence="2"/>
<evidence type="ECO:0000313" key="3">
    <source>
        <dbReference type="Proteomes" id="UP001305746"/>
    </source>
</evidence>
<name>A0ABU5P076_9GAMM</name>
<dbReference type="NCBIfam" id="TIGR03590">
    <property type="entry name" value="PseG"/>
    <property type="match status" value="1"/>
</dbReference>
<comment type="caution">
    <text evidence="2">The sequence shown here is derived from an EMBL/GenBank/DDBJ whole genome shotgun (WGS) entry which is preliminary data.</text>
</comment>
<keyword evidence="3" id="KW-1185">Reference proteome</keyword>
<dbReference type="Proteomes" id="UP001305746">
    <property type="component" value="Unassembled WGS sequence"/>
</dbReference>
<evidence type="ECO:0000259" key="1">
    <source>
        <dbReference type="Pfam" id="PF04101"/>
    </source>
</evidence>
<gene>
    <name evidence="2" type="primary">pseG</name>
    <name evidence="2" type="ORF">U5822_12235</name>
</gene>
<dbReference type="SUPFAM" id="SSF53756">
    <property type="entry name" value="UDP-Glycosyltransferase/glycogen phosphorylase"/>
    <property type="match status" value="1"/>
</dbReference>
<accession>A0ABU5P076</accession>
<reference evidence="2 3" key="1">
    <citation type="submission" date="2023-12" db="EMBL/GenBank/DDBJ databases">
        <title>Marinobacter qingdaonensis sp. nov., isolated from the intertidal sediment of Qingdao, PR China.</title>
        <authorList>
            <person name="Li Y."/>
        </authorList>
    </citation>
    <scope>NUCLEOTIDE SEQUENCE [LARGE SCALE GENOMIC DNA]</scope>
    <source>
        <strain evidence="2 3">ASW11-75</strain>
    </source>
</reference>
<dbReference type="GO" id="GO:0016787">
    <property type="term" value="F:hydrolase activity"/>
    <property type="evidence" value="ECO:0007669"/>
    <property type="project" value="UniProtKB-KW"/>
</dbReference>
<dbReference type="EMBL" id="JAYDCJ010000003">
    <property type="protein sequence ID" value="MEA1081445.1"/>
    <property type="molecule type" value="Genomic_DNA"/>
</dbReference>
<protein>
    <submittedName>
        <fullName evidence="2">UDP-2,4-diacetamido-2,4, 6-trideoxy-beta-L-altropyranose hydrolase</fullName>
        <ecNumber evidence="2">3.6.1.57</ecNumber>
    </submittedName>
</protein>
<feature type="domain" description="Glycosyl transferase family 28 C-terminal" evidence="1">
    <location>
        <begin position="207"/>
        <end position="339"/>
    </location>
</feature>
<sequence>MQVAFRVDASLKIGTGHVMRCLTLADALSERGVTCSFITRRQPGDLEALIRDRGFEVRVLQEVSPDAISSAMDAGKDEPPHQEWLAGGWELDASETVAALGGGKCDWLIVDHYGIDARWEKQMSGHVGRVMVVDDLADRPHVCDVLLDQNLGRVETDYEALVPNHCVRLIGPGHALLRDEFLQHREYSLARRASSSLGSVLVSLGGVDKDDVTSRVLGALDALSPKPTVSVTVVIGARAPWLEKVRATAERMRMPTTVLCGVSNMAELMANADLAIGAAGGTAWERCCLGLPTLMVTLADNQVPGAKALELAGAAVWLGGPDEAIKRLPAEFKALEAEEALHRLREASAQLCDGAGAHKVCRVLLGAQKLG</sequence>